<dbReference type="PANTHER" id="PTHR33988">
    <property type="entry name" value="ENDORIBONUCLEASE MAZF-RELATED"/>
    <property type="match status" value="1"/>
</dbReference>
<dbReference type="GO" id="GO:0016075">
    <property type="term" value="P:rRNA catabolic process"/>
    <property type="evidence" value="ECO:0007669"/>
    <property type="project" value="TreeGrafter"/>
</dbReference>
<comment type="similarity">
    <text evidence="1">Belongs to the PemK/MazF family.</text>
</comment>
<dbReference type="Pfam" id="PF02452">
    <property type="entry name" value="PemK_toxin"/>
    <property type="match status" value="1"/>
</dbReference>
<dbReference type="InterPro" id="IPR003477">
    <property type="entry name" value="PemK-like"/>
</dbReference>
<dbReference type="GO" id="GO:0004521">
    <property type="term" value="F:RNA endonuclease activity"/>
    <property type="evidence" value="ECO:0007669"/>
    <property type="project" value="TreeGrafter"/>
</dbReference>
<dbReference type="InterPro" id="IPR011067">
    <property type="entry name" value="Plasmid_toxin/cell-grow_inhib"/>
</dbReference>
<dbReference type="AlphaFoldDB" id="A0A6J4M3D6"/>
<keyword evidence="2" id="KW-1277">Toxin-antitoxin system</keyword>
<reference evidence="3" key="1">
    <citation type="submission" date="2020-02" db="EMBL/GenBank/DDBJ databases">
        <authorList>
            <person name="Meier V. D."/>
        </authorList>
    </citation>
    <scope>NUCLEOTIDE SEQUENCE</scope>
    <source>
        <strain evidence="3">AVDCRST_MAG34</strain>
    </source>
</reference>
<dbReference type="PANTHER" id="PTHR33988:SF2">
    <property type="entry name" value="ENDORIBONUCLEASE MAZF"/>
    <property type="match status" value="1"/>
</dbReference>
<dbReference type="GO" id="GO:0003677">
    <property type="term" value="F:DNA binding"/>
    <property type="evidence" value="ECO:0007669"/>
    <property type="project" value="InterPro"/>
</dbReference>
<dbReference type="Gene3D" id="2.30.30.110">
    <property type="match status" value="1"/>
</dbReference>
<sequence length="109" mass="11887">MTDIPARGEVWWCEMAAVGRRPVVVLSRDAVIPRHRRTLVAPCTTTIRTLPSEVVLEPGEDPVPLRSAVNLDSVESVSIAILVERLGRVAEVRMREICAALAVAVDCSD</sequence>
<protein>
    <submittedName>
        <fullName evidence="3">Death on curing protein, Doc toxin</fullName>
    </submittedName>
</protein>
<dbReference type="SUPFAM" id="SSF50118">
    <property type="entry name" value="Cell growth inhibitor/plasmid maintenance toxic component"/>
    <property type="match status" value="1"/>
</dbReference>
<proteinExistence type="inferred from homology"/>
<evidence type="ECO:0000256" key="2">
    <source>
        <dbReference type="ARBA" id="ARBA00022649"/>
    </source>
</evidence>
<organism evidence="3">
    <name type="scientific">uncultured Nocardioidaceae bacterium</name>
    <dbReference type="NCBI Taxonomy" id="253824"/>
    <lineage>
        <taxon>Bacteria</taxon>
        <taxon>Bacillati</taxon>
        <taxon>Actinomycetota</taxon>
        <taxon>Actinomycetes</taxon>
        <taxon>Propionibacteriales</taxon>
        <taxon>Nocardioidaceae</taxon>
        <taxon>environmental samples</taxon>
    </lineage>
</organism>
<accession>A0A6J4M3D6</accession>
<evidence type="ECO:0000256" key="1">
    <source>
        <dbReference type="ARBA" id="ARBA00007521"/>
    </source>
</evidence>
<dbReference type="GO" id="GO:0006402">
    <property type="term" value="P:mRNA catabolic process"/>
    <property type="evidence" value="ECO:0007669"/>
    <property type="project" value="TreeGrafter"/>
</dbReference>
<evidence type="ECO:0000313" key="3">
    <source>
        <dbReference type="EMBL" id="CAA9349133.1"/>
    </source>
</evidence>
<name>A0A6J4M3D6_9ACTN</name>
<gene>
    <name evidence="3" type="ORF">AVDCRST_MAG34-1641</name>
</gene>
<dbReference type="EMBL" id="CADCUI010000034">
    <property type="protein sequence ID" value="CAA9349133.1"/>
    <property type="molecule type" value="Genomic_DNA"/>
</dbReference>